<dbReference type="Gene3D" id="3.40.50.300">
    <property type="entry name" value="P-loop containing nucleotide triphosphate hydrolases"/>
    <property type="match status" value="1"/>
</dbReference>
<dbReference type="Pfam" id="PF01121">
    <property type="entry name" value="CoaE"/>
    <property type="match status" value="1"/>
</dbReference>
<accession>Q1MZP6</accession>
<comment type="similarity">
    <text evidence="1 5">Belongs to the CoaE family.</text>
</comment>
<dbReference type="SUPFAM" id="SSF52540">
    <property type="entry name" value="P-loop containing nucleoside triphosphate hydrolases"/>
    <property type="match status" value="1"/>
</dbReference>
<comment type="catalytic activity">
    <reaction evidence="5">
        <text>3'-dephospho-CoA + ATP = ADP + CoA + H(+)</text>
        <dbReference type="Rhea" id="RHEA:18245"/>
        <dbReference type="ChEBI" id="CHEBI:15378"/>
        <dbReference type="ChEBI" id="CHEBI:30616"/>
        <dbReference type="ChEBI" id="CHEBI:57287"/>
        <dbReference type="ChEBI" id="CHEBI:57328"/>
        <dbReference type="ChEBI" id="CHEBI:456216"/>
        <dbReference type="EC" id="2.7.1.24"/>
    </reaction>
</comment>
<dbReference type="GO" id="GO:0004140">
    <property type="term" value="F:dephospho-CoA kinase activity"/>
    <property type="evidence" value="ECO:0007669"/>
    <property type="project" value="UniProtKB-UniRule"/>
</dbReference>
<dbReference type="UniPathway" id="UPA00241">
    <property type="reaction ID" value="UER00356"/>
</dbReference>
<dbReference type="GO" id="GO:0015937">
    <property type="term" value="P:coenzyme A biosynthetic process"/>
    <property type="evidence" value="ECO:0007669"/>
    <property type="project" value="UniProtKB-UniRule"/>
</dbReference>
<evidence type="ECO:0000313" key="8">
    <source>
        <dbReference type="Proteomes" id="UP000004263"/>
    </source>
</evidence>
<dbReference type="STRING" id="207949.RED65_04870"/>
<dbReference type="PROSITE" id="PS51219">
    <property type="entry name" value="DPCK"/>
    <property type="match status" value="1"/>
</dbReference>
<dbReference type="HAMAP" id="MF_00376">
    <property type="entry name" value="Dephospho_CoA_kinase"/>
    <property type="match status" value="1"/>
</dbReference>
<keyword evidence="5 7" id="KW-0418">Kinase</keyword>
<keyword evidence="5" id="KW-0808">Transferase</keyword>
<evidence type="ECO:0000313" key="7">
    <source>
        <dbReference type="EMBL" id="EAT11511.1"/>
    </source>
</evidence>
<dbReference type="AlphaFoldDB" id="Q1MZP6"/>
<dbReference type="PANTHER" id="PTHR10695:SF46">
    <property type="entry name" value="BIFUNCTIONAL COENZYME A SYNTHASE-RELATED"/>
    <property type="match status" value="1"/>
</dbReference>
<dbReference type="EC" id="2.7.1.24" evidence="5 6"/>
<dbReference type="CDD" id="cd02022">
    <property type="entry name" value="DPCK"/>
    <property type="match status" value="1"/>
</dbReference>
<comment type="pathway">
    <text evidence="5">Cofactor biosynthesis; coenzyme A biosynthesis; CoA from (R)-pantothenate: step 5/5.</text>
</comment>
<comment type="caution">
    <text evidence="7">The sequence shown here is derived from an EMBL/GenBank/DDBJ whole genome shotgun (WGS) entry which is preliminary data.</text>
</comment>
<keyword evidence="5" id="KW-0963">Cytoplasm</keyword>
<dbReference type="NCBIfam" id="TIGR00152">
    <property type="entry name" value="dephospho-CoA kinase"/>
    <property type="match status" value="1"/>
</dbReference>
<keyword evidence="4 5" id="KW-0173">Coenzyme A biosynthesis</keyword>
<keyword evidence="8" id="KW-1185">Reference proteome</keyword>
<reference evidence="7 8" key="1">
    <citation type="submission" date="2006-03" db="EMBL/GenBank/DDBJ databases">
        <authorList>
            <person name="Pinhassi J."/>
            <person name="Pedros-Alio C."/>
            <person name="Ferriera S."/>
            <person name="Johnson J."/>
            <person name="Kravitz S."/>
            <person name="Halpern A."/>
            <person name="Remington K."/>
            <person name="Beeson K."/>
            <person name="Tran B."/>
            <person name="Rogers Y.-H."/>
            <person name="Friedman R."/>
            <person name="Venter J.C."/>
        </authorList>
    </citation>
    <scope>NUCLEOTIDE SEQUENCE [LARGE SCALE GENOMIC DNA]</scope>
    <source>
        <strain evidence="7 8">RED65</strain>
    </source>
</reference>
<name>Q1MZP6_9GAMM</name>
<dbReference type="Proteomes" id="UP000004263">
    <property type="component" value="Unassembled WGS sequence"/>
</dbReference>
<dbReference type="EMBL" id="AAQH01000017">
    <property type="protein sequence ID" value="EAT11511.1"/>
    <property type="molecule type" value="Genomic_DNA"/>
</dbReference>
<comment type="function">
    <text evidence="5">Catalyzes the phosphorylation of the 3'-hydroxyl group of dephosphocoenzyme A to form coenzyme A.</text>
</comment>
<keyword evidence="3 5" id="KW-0067">ATP-binding</keyword>
<dbReference type="PANTHER" id="PTHR10695">
    <property type="entry name" value="DEPHOSPHO-COA KINASE-RELATED"/>
    <property type="match status" value="1"/>
</dbReference>
<evidence type="ECO:0000256" key="3">
    <source>
        <dbReference type="ARBA" id="ARBA00022840"/>
    </source>
</evidence>
<sequence length="201" mass="22216">MSSFVVGVTGGIGSGKSAATAHFETLGISVVDADIVSRQVVAKGTHALETIVEHFGEHVILDTGELNRAALRKIVFESPDERIWLEHLTHPLIREAIITALTSADSPYAILASPLLFESDQYKMVNRTLVIDVPEALQLKRTCKRDDNSEQQVRAIMAVQMSRQDRVSKADDVIQNDQDLAYLHSQVELLHTQYLALAKQS</sequence>
<feature type="binding site" evidence="5">
    <location>
        <begin position="13"/>
        <end position="18"/>
    </location>
    <ligand>
        <name>ATP</name>
        <dbReference type="ChEBI" id="CHEBI:30616"/>
    </ligand>
</feature>
<dbReference type="HOGENOM" id="CLU_057180_1_2_6"/>
<dbReference type="GO" id="GO:0005737">
    <property type="term" value="C:cytoplasm"/>
    <property type="evidence" value="ECO:0007669"/>
    <property type="project" value="UniProtKB-SubCell"/>
</dbReference>
<evidence type="ECO:0000256" key="6">
    <source>
        <dbReference type="NCBIfam" id="TIGR00152"/>
    </source>
</evidence>
<organism evidence="7 8">
    <name type="scientific">Bermanella marisrubri</name>
    <dbReference type="NCBI Taxonomy" id="207949"/>
    <lineage>
        <taxon>Bacteria</taxon>
        <taxon>Pseudomonadati</taxon>
        <taxon>Pseudomonadota</taxon>
        <taxon>Gammaproteobacteria</taxon>
        <taxon>Oceanospirillales</taxon>
        <taxon>Oceanospirillaceae</taxon>
        <taxon>Bermanella</taxon>
    </lineage>
</organism>
<protein>
    <recommendedName>
        <fullName evidence="5 6">Dephospho-CoA kinase</fullName>
        <ecNumber evidence="5 6">2.7.1.24</ecNumber>
    </recommendedName>
    <alternativeName>
        <fullName evidence="5">Dephosphocoenzyme A kinase</fullName>
    </alternativeName>
</protein>
<evidence type="ECO:0000256" key="5">
    <source>
        <dbReference type="HAMAP-Rule" id="MF_00376"/>
    </source>
</evidence>
<dbReference type="InterPro" id="IPR027417">
    <property type="entry name" value="P-loop_NTPase"/>
</dbReference>
<dbReference type="GO" id="GO:0005524">
    <property type="term" value="F:ATP binding"/>
    <property type="evidence" value="ECO:0007669"/>
    <property type="project" value="UniProtKB-UniRule"/>
</dbReference>
<proteinExistence type="inferred from homology"/>
<gene>
    <name evidence="5" type="primary">coaE</name>
    <name evidence="7" type="ORF">RED65_04870</name>
</gene>
<comment type="subcellular location">
    <subcellularLocation>
        <location evidence="5">Cytoplasm</location>
    </subcellularLocation>
</comment>
<dbReference type="InterPro" id="IPR001977">
    <property type="entry name" value="Depp_CoAkinase"/>
</dbReference>
<keyword evidence="2 5" id="KW-0547">Nucleotide-binding</keyword>
<dbReference type="RefSeq" id="WP_007016584.1">
    <property type="nucleotide sequence ID" value="NZ_AAQH01000017.1"/>
</dbReference>
<evidence type="ECO:0000256" key="4">
    <source>
        <dbReference type="ARBA" id="ARBA00022993"/>
    </source>
</evidence>
<evidence type="ECO:0000256" key="1">
    <source>
        <dbReference type="ARBA" id="ARBA00009018"/>
    </source>
</evidence>
<evidence type="ECO:0000256" key="2">
    <source>
        <dbReference type="ARBA" id="ARBA00022741"/>
    </source>
</evidence>